<dbReference type="GO" id="GO:0016491">
    <property type="term" value="F:oxidoreductase activity"/>
    <property type="evidence" value="ECO:0007669"/>
    <property type="project" value="UniProtKB-KW"/>
</dbReference>
<dbReference type="PROSITE" id="PS00061">
    <property type="entry name" value="ADH_SHORT"/>
    <property type="match status" value="1"/>
</dbReference>
<dbReference type="PANTHER" id="PTHR43976:SF16">
    <property type="entry name" value="SHORT-CHAIN DEHYDROGENASE_REDUCTASE FAMILY PROTEIN"/>
    <property type="match status" value="1"/>
</dbReference>
<comment type="caution">
    <text evidence="4">The sequence shown here is derived from an EMBL/GenBank/DDBJ whole genome shotgun (WGS) entry which is preliminary data.</text>
</comment>
<dbReference type="RefSeq" id="WP_248550838.1">
    <property type="nucleotide sequence ID" value="NZ_JALPRK010000003.1"/>
</dbReference>
<dbReference type="Pfam" id="PF00106">
    <property type="entry name" value="adh_short"/>
    <property type="match status" value="1"/>
</dbReference>
<dbReference type="Gene3D" id="3.40.50.720">
    <property type="entry name" value="NAD(P)-binding Rossmann-like Domain"/>
    <property type="match status" value="1"/>
</dbReference>
<dbReference type="SUPFAM" id="SSF51735">
    <property type="entry name" value="NAD(P)-binding Rossmann-fold domains"/>
    <property type="match status" value="1"/>
</dbReference>
<evidence type="ECO:0000313" key="5">
    <source>
        <dbReference type="Proteomes" id="UP001139534"/>
    </source>
</evidence>
<evidence type="ECO:0000313" key="4">
    <source>
        <dbReference type="EMBL" id="MCK8486629.1"/>
    </source>
</evidence>
<dbReference type="PRINTS" id="PR00080">
    <property type="entry name" value="SDRFAMILY"/>
</dbReference>
<proteinExistence type="inferred from homology"/>
<dbReference type="InterPro" id="IPR036291">
    <property type="entry name" value="NAD(P)-bd_dom_sf"/>
</dbReference>
<keyword evidence="2" id="KW-0560">Oxidoreductase</keyword>
<comment type="similarity">
    <text evidence="1 3">Belongs to the short-chain dehydrogenases/reductases (SDR) family.</text>
</comment>
<name>A0A9X1XWH4_9BACL</name>
<organism evidence="4 5">
    <name type="scientific">Paenibacillus mellifer</name>
    <dbReference type="NCBI Taxonomy" id="2937794"/>
    <lineage>
        <taxon>Bacteria</taxon>
        <taxon>Bacillati</taxon>
        <taxon>Bacillota</taxon>
        <taxon>Bacilli</taxon>
        <taxon>Bacillales</taxon>
        <taxon>Paenibacillaceae</taxon>
        <taxon>Paenibacillus</taxon>
    </lineage>
</organism>
<dbReference type="AlphaFoldDB" id="A0A9X1XWH4"/>
<keyword evidence="5" id="KW-1185">Reference proteome</keyword>
<evidence type="ECO:0000256" key="1">
    <source>
        <dbReference type="ARBA" id="ARBA00006484"/>
    </source>
</evidence>
<reference evidence="4" key="1">
    <citation type="submission" date="2022-04" db="EMBL/GenBank/DDBJ databases">
        <authorList>
            <person name="Seo M.-J."/>
        </authorList>
    </citation>
    <scope>NUCLEOTIDE SEQUENCE</scope>
    <source>
        <strain evidence="4">MBLB2552</strain>
    </source>
</reference>
<dbReference type="Proteomes" id="UP001139534">
    <property type="component" value="Unassembled WGS sequence"/>
</dbReference>
<sequence length="282" mass="30905">MMRRTVLITGCSSGLGNTSAKKFASEGWNVIATMRKPDERLANENSERILVTRLDVTEPSSIQEAIAAGIARFGQIDVVVNNAGVSVPSVFEATPMKVVRSLYETNVFGVMNMIQAITPYFRQQGGGTIVNVTSNVGYAAFPLVSVYTSTKHAVEGLVESLSYELESQRILIKLVEPGFMPTTNFGANAGAFAGEVSTPPEYQPYFDHMMQALTHSPFEPADVNAVADQVIRAASDPTNRLRYVAGPDAEETAKLRWTQSEEKYMATMRKLLGHTDWCESHK</sequence>
<dbReference type="PANTHER" id="PTHR43976">
    <property type="entry name" value="SHORT CHAIN DEHYDROGENASE"/>
    <property type="match status" value="1"/>
</dbReference>
<accession>A0A9X1XWH4</accession>
<dbReference type="CDD" id="cd05374">
    <property type="entry name" value="17beta-HSD-like_SDR_c"/>
    <property type="match status" value="1"/>
</dbReference>
<dbReference type="InterPro" id="IPR051911">
    <property type="entry name" value="SDR_oxidoreductase"/>
</dbReference>
<dbReference type="EMBL" id="JALPRK010000003">
    <property type="protein sequence ID" value="MCK8486629.1"/>
    <property type="molecule type" value="Genomic_DNA"/>
</dbReference>
<dbReference type="InterPro" id="IPR002347">
    <property type="entry name" value="SDR_fam"/>
</dbReference>
<dbReference type="InterPro" id="IPR020904">
    <property type="entry name" value="Sc_DH/Rdtase_CS"/>
</dbReference>
<evidence type="ECO:0000256" key="2">
    <source>
        <dbReference type="ARBA" id="ARBA00023002"/>
    </source>
</evidence>
<dbReference type="PRINTS" id="PR00081">
    <property type="entry name" value="GDHRDH"/>
</dbReference>
<gene>
    <name evidence="4" type="ORF">M0651_05505</name>
</gene>
<protein>
    <submittedName>
        <fullName evidence="4">SDR family oxidoreductase</fullName>
    </submittedName>
</protein>
<evidence type="ECO:0000256" key="3">
    <source>
        <dbReference type="RuleBase" id="RU000363"/>
    </source>
</evidence>